<dbReference type="EMBL" id="CAJVQA010067371">
    <property type="protein sequence ID" value="CAG8832004.1"/>
    <property type="molecule type" value="Genomic_DNA"/>
</dbReference>
<feature type="non-terminal residue" evidence="1">
    <location>
        <position position="40"/>
    </location>
</feature>
<evidence type="ECO:0000313" key="1">
    <source>
        <dbReference type="EMBL" id="CAG8832004.1"/>
    </source>
</evidence>
<accession>A0A9N9KJM9</accession>
<protein>
    <submittedName>
        <fullName evidence="1">821_t:CDS:1</fullName>
    </submittedName>
</protein>
<organism evidence="1 2">
    <name type="scientific">Cetraspora pellucida</name>
    <dbReference type="NCBI Taxonomy" id="1433469"/>
    <lineage>
        <taxon>Eukaryota</taxon>
        <taxon>Fungi</taxon>
        <taxon>Fungi incertae sedis</taxon>
        <taxon>Mucoromycota</taxon>
        <taxon>Glomeromycotina</taxon>
        <taxon>Glomeromycetes</taxon>
        <taxon>Diversisporales</taxon>
        <taxon>Gigasporaceae</taxon>
        <taxon>Cetraspora</taxon>
    </lineage>
</organism>
<comment type="caution">
    <text evidence="1">The sequence shown here is derived from an EMBL/GenBank/DDBJ whole genome shotgun (WGS) entry which is preliminary data.</text>
</comment>
<dbReference type="AlphaFoldDB" id="A0A9N9KJM9"/>
<name>A0A9N9KJM9_9GLOM</name>
<feature type="non-terminal residue" evidence="1">
    <location>
        <position position="1"/>
    </location>
</feature>
<evidence type="ECO:0000313" key="2">
    <source>
        <dbReference type="Proteomes" id="UP000789759"/>
    </source>
</evidence>
<gene>
    <name evidence="1" type="ORF">CPELLU_LOCUS20798</name>
</gene>
<keyword evidence="2" id="KW-1185">Reference proteome</keyword>
<reference evidence="1" key="1">
    <citation type="submission" date="2021-06" db="EMBL/GenBank/DDBJ databases">
        <authorList>
            <person name="Kallberg Y."/>
            <person name="Tangrot J."/>
            <person name="Rosling A."/>
        </authorList>
    </citation>
    <scope>NUCLEOTIDE SEQUENCE</scope>
    <source>
        <strain evidence="1">FL966</strain>
    </source>
</reference>
<proteinExistence type="predicted"/>
<dbReference type="Proteomes" id="UP000789759">
    <property type="component" value="Unassembled WGS sequence"/>
</dbReference>
<sequence length="40" mass="4490">IPDPLAYGDSRRIQITTKNLDCAYDRQIIGTQPIIHKGAH</sequence>